<dbReference type="Gene3D" id="2.40.70.10">
    <property type="entry name" value="Acid Proteases"/>
    <property type="match status" value="1"/>
</dbReference>
<reference evidence="1" key="1">
    <citation type="submission" date="2023-10" db="EMBL/GenBank/DDBJ databases">
        <title>Chromosome-level genome of the transformable northern wattle, Acacia crassicarpa.</title>
        <authorList>
            <person name="Massaro I."/>
            <person name="Sinha N.R."/>
            <person name="Poethig S."/>
            <person name="Leichty A.R."/>
        </authorList>
    </citation>
    <scope>NUCLEOTIDE SEQUENCE</scope>
    <source>
        <strain evidence="1">Acra3RX</strain>
        <tissue evidence="1">Leaf</tissue>
    </source>
</reference>
<gene>
    <name evidence="1" type="ORF">QN277_018183</name>
</gene>
<dbReference type="CDD" id="cd00303">
    <property type="entry name" value="retropepsin_like"/>
    <property type="match status" value="1"/>
</dbReference>
<proteinExistence type="predicted"/>
<comment type="caution">
    <text evidence="1">The sequence shown here is derived from an EMBL/GenBank/DDBJ whole genome shotgun (WGS) entry which is preliminary data.</text>
</comment>
<dbReference type="InterPro" id="IPR021109">
    <property type="entry name" value="Peptidase_aspartic_dom_sf"/>
</dbReference>
<dbReference type="SUPFAM" id="SSF50630">
    <property type="entry name" value="Acid proteases"/>
    <property type="match status" value="1"/>
</dbReference>
<dbReference type="Proteomes" id="UP001293593">
    <property type="component" value="Unassembled WGS sequence"/>
</dbReference>
<dbReference type="Pfam" id="PF08284">
    <property type="entry name" value="RVP_2"/>
    <property type="match status" value="1"/>
</dbReference>
<keyword evidence="2" id="KW-1185">Reference proteome</keyword>
<evidence type="ECO:0000313" key="1">
    <source>
        <dbReference type="EMBL" id="KAK4275040.1"/>
    </source>
</evidence>
<sequence>MELSDSAEIAGNPALYQTHIENNHDETEPPMAVITLHAILGRSSTTTMKVKGTIFSHEILILIDSGSSHNFISNTLVADLGIPTQQLPPFGVLVGDGALISCQKICTNVEIKVQQVTICEEFFPFNLGGVVDMVLGIKWLASLNTVAANWQQLFMIFWVDGKRYKLQGLTQPSSQVTLRSYDGMEIVRQFDLP</sequence>
<protein>
    <submittedName>
        <fullName evidence="1">Uncharacterized protein</fullName>
    </submittedName>
</protein>
<name>A0AAE1JQK5_9FABA</name>
<organism evidence="1 2">
    <name type="scientific">Acacia crassicarpa</name>
    <name type="common">northern wattle</name>
    <dbReference type="NCBI Taxonomy" id="499986"/>
    <lineage>
        <taxon>Eukaryota</taxon>
        <taxon>Viridiplantae</taxon>
        <taxon>Streptophyta</taxon>
        <taxon>Embryophyta</taxon>
        <taxon>Tracheophyta</taxon>
        <taxon>Spermatophyta</taxon>
        <taxon>Magnoliopsida</taxon>
        <taxon>eudicotyledons</taxon>
        <taxon>Gunneridae</taxon>
        <taxon>Pentapetalae</taxon>
        <taxon>rosids</taxon>
        <taxon>fabids</taxon>
        <taxon>Fabales</taxon>
        <taxon>Fabaceae</taxon>
        <taxon>Caesalpinioideae</taxon>
        <taxon>mimosoid clade</taxon>
        <taxon>Acacieae</taxon>
        <taxon>Acacia</taxon>
    </lineage>
</organism>
<dbReference type="AlphaFoldDB" id="A0AAE1JQK5"/>
<accession>A0AAE1JQK5</accession>
<evidence type="ECO:0000313" key="2">
    <source>
        <dbReference type="Proteomes" id="UP001293593"/>
    </source>
</evidence>
<dbReference type="EMBL" id="JAWXYG010000004">
    <property type="protein sequence ID" value="KAK4275040.1"/>
    <property type="molecule type" value="Genomic_DNA"/>
</dbReference>